<evidence type="ECO:0000313" key="3">
    <source>
        <dbReference type="EMBL" id="VFS57688.1"/>
    </source>
</evidence>
<dbReference type="PRINTS" id="PR00084">
    <property type="entry name" value="MTLDHDRGNASE"/>
</dbReference>
<gene>
    <name evidence="3" type="primary">por_2</name>
    <name evidence="3" type="ORF">NCTC12998_00597</name>
</gene>
<evidence type="ECO:0000313" key="4">
    <source>
        <dbReference type="Proteomes" id="UP000345637"/>
    </source>
</evidence>
<dbReference type="AlphaFoldDB" id="A0A485ADT5"/>
<dbReference type="Proteomes" id="UP000345637">
    <property type="component" value="Unassembled WGS sequence"/>
</dbReference>
<dbReference type="InterPro" id="IPR050988">
    <property type="entry name" value="Mannitol_DH/Oxidoreductase"/>
</dbReference>
<keyword evidence="1 3" id="KW-0560">Oxidoreductase</keyword>
<dbReference type="InterPro" id="IPR000669">
    <property type="entry name" value="Mannitol_DH"/>
</dbReference>
<protein>
    <submittedName>
        <fullName evidence="3">Polyol:NADP oxidoreductase</fullName>
        <ecNumber evidence="3">1.1.1.-</ecNumber>
    </submittedName>
</protein>
<organism evidence="3 4">
    <name type="scientific">Raoultella planticola</name>
    <name type="common">Klebsiella planticola</name>
    <dbReference type="NCBI Taxonomy" id="575"/>
    <lineage>
        <taxon>Bacteria</taxon>
        <taxon>Pseudomonadati</taxon>
        <taxon>Pseudomonadota</taxon>
        <taxon>Gammaproteobacteria</taxon>
        <taxon>Enterobacterales</taxon>
        <taxon>Enterobacteriaceae</taxon>
        <taxon>Klebsiella/Raoultella group</taxon>
        <taxon>Raoultella</taxon>
    </lineage>
</organism>
<dbReference type="SUPFAM" id="SSF51735">
    <property type="entry name" value="NAD(P)-binding Rossmann-fold domains"/>
    <property type="match status" value="1"/>
</dbReference>
<dbReference type="GO" id="GO:0008866">
    <property type="term" value="F:fructuronate reductase activity"/>
    <property type="evidence" value="ECO:0007669"/>
    <property type="project" value="TreeGrafter"/>
</dbReference>
<dbReference type="PANTHER" id="PTHR43362">
    <property type="entry name" value="MANNITOL DEHYDROGENASE DSF1-RELATED"/>
    <property type="match status" value="1"/>
</dbReference>
<dbReference type="Pfam" id="PF01232">
    <property type="entry name" value="Mannitol_dh"/>
    <property type="match status" value="1"/>
</dbReference>
<dbReference type="PANTHER" id="PTHR43362:SF7">
    <property type="entry name" value="D-MANNONATE OXIDOREDUCTASE"/>
    <property type="match status" value="1"/>
</dbReference>
<dbReference type="InterPro" id="IPR036291">
    <property type="entry name" value="NAD(P)-bd_dom_sf"/>
</dbReference>
<evidence type="ECO:0000259" key="2">
    <source>
        <dbReference type="Pfam" id="PF01232"/>
    </source>
</evidence>
<sequence>MADNAGPLTLLNCDNVRHNGERFHDGLVEFLQLTGKRAVIAWLAANATCPNTMVDRITPRPAADLPARIKAQTGIDDKAPVMGETFIQWVVEDNFRAERPNLEAVGVEMV</sequence>
<evidence type="ECO:0000256" key="1">
    <source>
        <dbReference type="ARBA" id="ARBA00023002"/>
    </source>
</evidence>
<proteinExistence type="predicted"/>
<dbReference type="GO" id="GO:0042840">
    <property type="term" value="P:D-glucuronate catabolic process"/>
    <property type="evidence" value="ECO:0007669"/>
    <property type="project" value="TreeGrafter"/>
</dbReference>
<dbReference type="EMBL" id="CAADJE010000010">
    <property type="protein sequence ID" value="VFS57688.1"/>
    <property type="molecule type" value="Genomic_DNA"/>
</dbReference>
<reference evidence="3 4" key="1">
    <citation type="submission" date="2019-03" db="EMBL/GenBank/DDBJ databases">
        <authorList>
            <consortium name="Pathogen Informatics"/>
        </authorList>
    </citation>
    <scope>NUCLEOTIDE SEQUENCE [LARGE SCALE GENOMIC DNA]</scope>
    <source>
        <strain evidence="3 4">NCTC12998</strain>
    </source>
</reference>
<feature type="domain" description="Mannitol dehydrogenase N-terminal" evidence="2">
    <location>
        <begin position="4"/>
        <end position="103"/>
    </location>
</feature>
<dbReference type="Gene3D" id="3.40.50.720">
    <property type="entry name" value="NAD(P)-binding Rossmann-like Domain"/>
    <property type="match status" value="1"/>
</dbReference>
<accession>A0A485ADT5</accession>
<dbReference type="EC" id="1.1.1.-" evidence="3"/>
<name>A0A485ADT5_RAOPL</name>
<dbReference type="InterPro" id="IPR013131">
    <property type="entry name" value="Mannitol_DH_N"/>
</dbReference>